<dbReference type="SUPFAM" id="SSF81301">
    <property type="entry name" value="Nucleotidyltransferase"/>
    <property type="match status" value="1"/>
</dbReference>
<dbReference type="EMBL" id="CP101987">
    <property type="protein sequence ID" value="UUI71771.1"/>
    <property type="molecule type" value="Genomic_DNA"/>
</dbReference>
<dbReference type="Pfam" id="PF01909">
    <property type="entry name" value="NTP_transf_2"/>
    <property type="match status" value="1"/>
</dbReference>
<dbReference type="RefSeq" id="WP_227576807.1">
    <property type="nucleotide sequence ID" value="NZ_CP101987.1"/>
</dbReference>
<feature type="domain" description="Polymerase nucleotidyl transferase" evidence="1">
    <location>
        <begin position="40"/>
        <end position="66"/>
    </location>
</feature>
<proteinExistence type="predicted"/>
<dbReference type="InterPro" id="IPR002934">
    <property type="entry name" value="Polymerase_NTP_transf_dom"/>
</dbReference>
<dbReference type="CDD" id="cd05403">
    <property type="entry name" value="NT_KNTase_like"/>
    <property type="match status" value="1"/>
</dbReference>
<sequence length="158" mass="16153">MTDPDEGVAADGTIRTGARRDRVPAVFEDVLTDAVDSVGGSGASLYLYGSVATGTARPGASDVDLLSIDLTDASAVARRLSTRYADRCRGVEVAAAASGELAGDTDAAYGLRAFLRHYCVHLAGPTPPLPFRRTPPTPVLLAASTATSATTSGDGDRA</sequence>
<evidence type="ECO:0000313" key="3">
    <source>
        <dbReference type="Proteomes" id="UP001316384"/>
    </source>
</evidence>
<evidence type="ECO:0000259" key="1">
    <source>
        <dbReference type="Pfam" id="PF01909"/>
    </source>
</evidence>
<dbReference type="InterPro" id="IPR043519">
    <property type="entry name" value="NT_sf"/>
</dbReference>
<name>A0ABY5KQN4_9CELL</name>
<accession>A0ABY5KQN4</accession>
<gene>
    <name evidence="2" type="ORF">NP048_18610</name>
</gene>
<dbReference type="Proteomes" id="UP001316384">
    <property type="component" value="Chromosome"/>
</dbReference>
<protein>
    <submittedName>
        <fullName evidence="2">Nucleotidyltransferase domain-containing protein</fullName>
    </submittedName>
</protein>
<organism evidence="2 3">
    <name type="scientific">Cellulomonas xiejunii</name>
    <dbReference type="NCBI Taxonomy" id="2968083"/>
    <lineage>
        <taxon>Bacteria</taxon>
        <taxon>Bacillati</taxon>
        <taxon>Actinomycetota</taxon>
        <taxon>Actinomycetes</taxon>
        <taxon>Micrococcales</taxon>
        <taxon>Cellulomonadaceae</taxon>
        <taxon>Cellulomonas</taxon>
    </lineage>
</organism>
<keyword evidence="3" id="KW-1185">Reference proteome</keyword>
<reference evidence="2 3" key="1">
    <citation type="submission" date="2022-07" db="EMBL/GenBank/DDBJ databases">
        <title>Novel species in genus cellulomonas.</title>
        <authorList>
            <person name="Ye L."/>
        </authorList>
    </citation>
    <scope>NUCLEOTIDE SEQUENCE [LARGE SCALE GENOMIC DNA]</scope>
    <source>
        <strain evidence="3">zg-B89</strain>
    </source>
</reference>
<evidence type="ECO:0000313" key="2">
    <source>
        <dbReference type="EMBL" id="UUI71771.1"/>
    </source>
</evidence>